<dbReference type="Proteomes" id="UP001064206">
    <property type="component" value="Chromosome"/>
</dbReference>
<dbReference type="CDD" id="cd16323">
    <property type="entry name" value="Syd"/>
    <property type="match status" value="1"/>
</dbReference>
<dbReference type="RefSeq" id="WP_004867004.1">
    <property type="nucleotide sequence ID" value="NZ_ABIKMM020000005.1"/>
</dbReference>
<evidence type="ECO:0000256" key="2">
    <source>
        <dbReference type="ARBA" id="ARBA00022519"/>
    </source>
</evidence>
<dbReference type="PaxDb" id="1286170-RORB6_23610"/>
<evidence type="ECO:0000313" key="6">
    <source>
        <dbReference type="EMBL" id="UXE39140.1"/>
    </source>
</evidence>
<dbReference type="InterPro" id="IPR009948">
    <property type="entry name" value="Syd"/>
</dbReference>
<organism evidence="5 8">
    <name type="scientific">Raoultella ornithinolytica</name>
    <name type="common">Klebsiella ornithinolytica</name>
    <dbReference type="NCBI Taxonomy" id="54291"/>
    <lineage>
        <taxon>Bacteria</taxon>
        <taxon>Pseudomonadati</taxon>
        <taxon>Pseudomonadota</taxon>
        <taxon>Gammaproteobacteria</taxon>
        <taxon>Enterobacterales</taxon>
        <taxon>Enterobacteriaceae</taxon>
        <taxon>Klebsiella/Raoultella group</taxon>
        <taxon>Raoultella</taxon>
    </lineage>
</organism>
<dbReference type="eggNOG" id="ENOG502ZCMR">
    <property type="taxonomic scope" value="Bacteria"/>
</dbReference>
<comment type="subcellular location">
    <subcellularLocation>
        <location evidence="4">Cell inner membrane</location>
        <topology evidence="4">Peripheral membrane protein</topology>
        <orientation evidence="4">Cytoplasmic side</orientation>
    </subcellularLocation>
    <text evidence="4">Loosely associated with the cytoplasmic side of the inner membrane, probably via SecY.</text>
</comment>
<protein>
    <recommendedName>
        <fullName evidence="4">Protein Syd</fullName>
    </recommendedName>
</protein>
<accession>A0A1Y6GH58</accession>
<dbReference type="EMBL" id="NKYI01000029">
    <property type="protein sequence ID" value="PIK82094.1"/>
    <property type="molecule type" value="Genomic_DNA"/>
</dbReference>
<evidence type="ECO:0000313" key="7">
    <source>
        <dbReference type="EMBL" id="WWC12713.1"/>
    </source>
</evidence>
<reference evidence="6" key="2">
    <citation type="submission" date="2022-09" db="EMBL/GenBank/DDBJ databases">
        <title>Multidrug resistance Raoultella ornithinolytica Strain MQB_Silv_108.</title>
        <authorList>
            <person name="Quintela-Baluja M."/>
        </authorList>
    </citation>
    <scope>NUCLEOTIDE SEQUENCE</scope>
    <source>
        <strain evidence="6">MQB_Silv_108</strain>
    </source>
</reference>
<dbReference type="Gene3D" id="3.40.1580.20">
    <property type="entry name" value="Syd protein"/>
    <property type="match status" value="1"/>
</dbReference>
<evidence type="ECO:0000256" key="4">
    <source>
        <dbReference type="HAMAP-Rule" id="MF_01104"/>
    </source>
</evidence>
<evidence type="ECO:0000256" key="1">
    <source>
        <dbReference type="ARBA" id="ARBA00022475"/>
    </source>
</evidence>
<reference evidence="5 8" key="1">
    <citation type="submission" date="2017-07" db="EMBL/GenBank/DDBJ databases">
        <title>Raoultella ornithinolytica strain HH3 draft genome.</title>
        <authorList>
            <person name="Duceppe M.-O."/>
            <person name="Huang H."/>
            <person name="Phipps-Todd B."/>
        </authorList>
    </citation>
    <scope>NUCLEOTIDE SEQUENCE [LARGE SCALE GENOMIC DNA]</scope>
    <source>
        <strain evidence="5 8">HH3</strain>
    </source>
</reference>
<comment type="similarity">
    <text evidence="4">Belongs to the Syd family.</text>
</comment>
<evidence type="ECO:0000256" key="3">
    <source>
        <dbReference type="ARBA" id="ARBA00023136"/>
    </source>
</evidence>
<reference evidence="7 9" key="3">
    <citation type="submission" date="2024-02" db="EMBL/GenBank/DDBJ databases">
        <title>Tn5403 promotes plasmid rearrangements and degradation of the Klebsiella pneumoniae carbapenemase (KPC) transposon Tn4401.</title>
        <authorList>
            <person name="Sheppard A.E."/>
            <person name="Barry K.E."/>
            <person name="Parikh H.I."/>
            <person name="Vegesana K."/>
            <person name="Sebra R."/>
            <person name="George S."/>
            <person name="Sanderson N.D."/>
            <person name="Stoesser N."/>
            <person name="Eyre D.W."/>
            <person name="Crook D.W."/>
            <person name="Walker A.S."/>
            <person name="Mathers A.J."/>
        </authorList>
    </citation>
    <scope>NUCLEOTIDE SEQUENCE [LARGE SCALE GENOMIC DNA]</scope>
    <source>
        <strain evidence="7 9">CAV1921</strain>
    </source>
</reference>
<sequence length="181" mass="20398">MDYQTAEALQAFTQRYCAAWQQQRASLPRSEELYGVPSPCISATDDDAVYWQPQPFTAEQNISAVERALDIVIQQPIHSYYTTQFAGDMAARFAGETMLLLQTWSPDDFRRVQENLIGHLVVQKRLKLSPTLFIATLESELEVISVCNLSGEVLKETLGTRKRTILSPSLASFLDQLEPVL</sequence>
<dbReference type="GO" id="GO:0009898">
    <property type="term" value="C:cytoplasmic side of plasma membrane"/>
    <property type="evidence" value="ECO:0007669"/>
    <property type="project" value="InterPro"/>
</dbReference>
<dbReference type="STRING" id="54291.TE10_22630"/>
<dbReference type="NCBIfam" id="NF003439">
    <property type="entry name" value="PRK04968.1"/>
    <property type="match status" value="1"/>
</dbReference>
<proteinExistence type="inferred from homology"/>
<dbReference type="AlphaFoldDB" id="A0A1Y6GH58"/>
<evidence type="ECO:0000313" key="9">
    <source>
        <dbReference type="Proteomes" id="UP001350972"/>
    </source>
</evidence>
<comment type="function">
    <text evidence="4">Interacts with the SecY protein in vivo. May bind preferentially to an uncomplexed state of SecY, thus functioning either as a chelating agent for excess SecY in the cell or as a regulatory factor that negatively controls the translocase function.</text>
</comment>
<dbReference type="Proteomes" id="UP001350972">
    <property type="component" value="Chromosome"/>
</dbReference>
<dbReference type="InterPro" id="IPR038228">
    <property type="entry name" value="Syd_sf"/>
</dbReference>
<keyword evidence="3 4" id="KW-0472">Membrane</keyword>
<keyword evidence="9" id="KW-1185">Reference proteome</keyword>
<evidence type="ECO:0000313" key="5">
    <source>
        <dbReference type="EMBL" id="PIK82094.1"/>
    </source>
</evidence>
<dbReference type="HAMAP" id="MF_01104">
    <property type="entry name" value="Syd"/>
    <property type="match status" value="1"/>
</dbReference>
<dbReference type="Pfam" id="PF07348">
    <property type="entry name" value="Syd"/>
    <property type="match status" value="1"/>
</dbReference>
<gene>
    <name evidence="4 6" type="primary">syd</name>
    <name evidence="5" type="ORF">CFY86_22345</name>
    <name evidence="7" type="ORF">LM286_05030</name>
    <name evidence="6" type="ORF">N2J37_05045</name>
</gene>
<evidence type="ECO:0000313" key="8">
    <source>
        <dbReference type="Proteomes" id="UP000229713"/>
    </source>
</evidence>
<dbReference type="Proteomes" id="UP000229713">
    <property type="component" value="Unassembled WGS sequence"/>
</dbReference>
<dbReference type="EMBL" id="CP145163">
    <property type="protein sequence ID" value="WWC12713.1"/>
    <property type="molecule type" value="Genomic_DNA"/>
</dbReference>
<name>A0A1Y6GH58_RAOOR</name>
<keyword evidence="1 4" id="KW-1003">Cell membrane</keyword>
<dbReference type="EMBL" id="CP104450">
    <property type="protein sequence ID" value="UXE39140.1"/>
    <property type="molecule type" value="Genomic_DNA"/>
</dbReference>
<keyword evidence="2 4" id="KW-0997">Cell inner membrane</keyword>